<reference evidence="2" key="2">
    <citation type="submission" date="2021-04" db="EMBL/GenBank/DDBJ databases">
        <authorList>
            <person name="Gilroy R."/>
        </authorList>
    </citation>
    <scope>NUCLEOTIDE SEQUENCE</scope>
    <source>
        <strain evidence="2">ChiHecec2B26-446</strain>
    </source>
</reference>
<evidence type="ECO:0000313" key="2">
    <source>
        <dbReference type="EMBL" id="HIW00644.1"/>
    </source>
</evidence>
<dbReference type="EMBL" id="DXHV01000057">
    <property type="protein sequence ID" value="HIW00644.1"/>
    <property type="molecule type" value="Genomic_DNA"/>
</dbReference>
<protein>
    <submittedName>
        <fullName evidence="2">ACT domain-containing protein</fullName>
    </submittedName>
</protein>
<name>A0A9D1PXR1_9BACT</name>
<dbReference type="SUPFAM" id="SSF55021">
    <property type="entry name" value="ACT-like"/>
    <property type="match status" value="2"/>
</dbReference>
<evidence type="ECO:0000313" key="3">
    <source>
        <dbReference type="Proteomes" id="UP000886752"/>
    </source>
</evidence>
<dbReference type="InterPro" id="IPR050990">
    <property type="entry name" value="UPF0237/GcvR_regulator"/>
</dbReference>
<dbReference type="Pfam" id="PF01842">
    <property type="entry name" value="ACT"/>
    <property type="match status" value="1"/>
</dbReference>
<accession>A0A9D1PXR1</accession>
<organism evidence="2 3">
    <name type="scientific">Candidatus Desulfovibrio intestinipullorum</name>
    <dbReference type="NCBI Taxonomy" id="2838536"/>
    <lineage>
        <taxon>Bacteria</taxon>
        <taxon>Pseudomonadati</taxon>
        <taxon>Thermodesulfobacteriota</taxon>
        <taxon>Desulfovibrionia</taxon>
        <taxon>Desulfovibrionales</taxon>
        <taxon>Desulfovibrionaceae</taxon>
        <taxon>Desulfovibrio</taxon>
    </lineage>
</organism>
<comment type="caution">
    <text evidence="2">The sequence shown here is derived from an EMBL/GenBank/DDBJ whole genome shotgun (WGS) entry which is preliminary data.</text>
</comment>
<dbReference type="Pfam" id="PF13740">
    <property type="entry name" value="ACT_6"/>
    <property type="match status" value="1"/>
</dbReference>
<dbReference type="Gene3D" id="3.30.70.260">
    <property type="match status" value="2"/>
</dbReference>
<feature type="domain" description="ACT" evidence="1">
    <location>
        <begin position="5"/>
        <end position="80"/>
    </location>
</feature>
<feature type="domain" description="ACT" evidence="1">
    <location>
        <begin position="97"/>
        <end position="173"/>
    </location>
</feature>
<dbReference type="PANTHER" id="PTHR34875">
    <property type="entry name" value="UPF0237 PROTEIN MJ1558"/>
    <property type="match status" value="1"/>
</dbReference>
<dbReference type="AlphaFoldDB" id="A0A9D1PXR1"/>
<dbReference type="Proteomes" id="UP000886752">
    <property type="component" value="Unassembled WGS sequence"/>
</dbReference>
<dbReference type="InterPro" id="IPR002912">
    <property type="entry name" value="ACT_dom"/>
</dbReference>
<evidence type="ECO:0000259" key="1">
    <source>
        <dbReference type="PROSITE" id="PS51671"/>
    </source>
</evidence>
<dbReference type="PANTHER" id="PTHR34875:SF6">
    <property type="entry name" value="UPF0237 PROTEIN MJ1558"/>
    <property type="match status" value="1"/>
</dbReference>
<gene>
    <name evidence="2" type="ORF">H9894_05570</name>
</gene>
<reference evidence="2" key="1">
    <citation type="journal article" date="2021" name="PeerJ">
        <title>Extensive microbial diversity within the chicken gut microbiome revealed by metagenomics and culture.</title>
        <authorList>
            <person name="Gilroy R."/>
            <person name="Ravi A."/>
            <person name="Getino M."/>
            <person name="Pursley I."/>
            <person name="Horton D.L."/>
            <person name="Alikhan N.F."/>
            <person name="Baker D."/>
            <person name="Gharbi K."/>
            <person name="Hall N."/>
            <person name="Watson M."/>
            <person name="Adriaenssens E.M."/>
            <person name="Foster-Nyarko E."/>
            <person name="Jarju S."/>
            <person name="Secka A."/>
            <person name="Antonio M."/>
            <person name="Oren A."/>
            <person name="Chaudhuri R.R."/>
            <person name="La Ragione R."/>
            <person name="Hildebrand F."/>
            <person name="Pallen M.J."/>
        </authorList>
    </citation>
    <scope>NUCLEOTIDE SEQUENCE</scope>
    <source>
        <strain evidence="2">ChiHecec2B26-446</strain>
    </source>
</reference>
<sequence>MQKLSISFLGKDGPGIVATVSQGLSDNNCNILQVTQTILGAEFAAIFIVDAPDELTIDFLQDKLEQALGRDQHDISVLIRQASHGAWSKQVACQPYVVTTDGTDQPGLISTMARVFARHNINIENLKAVLGHGGEDHALFVFEIEVPENEDIGRLNREIHSAGRSLKLNVSMQHRDIFEAMHRITDF</sequence>
<proteinExistence type="predicted"/>
<dbReference type="PROSITE" id="PS51671">
    <property type="entry name" value="ACT"/>
    <property type="match status" value="2"/>
</dbReference>
<dbReference type="InterPro" id="IPR045865">
    <property type="entry name" value="ACT-like_dom_sf"/>
</dbReference>